<protein>
    <submittedName>
        <fullName evidence="3">Uncharacterized protein</fullName>
    </submittedName>
</protein>
<dbReference type="PANTHER" id="PTHR11926:SF1553">
    <property type="entry name" value="GLYCOSYLTRANSFERASE"/>
    <property type="match status" value="1"/>
</dbReference>
<dbReference type="SUPFAM" id="SSF53756">
    <property type="entry name" value="UDP-Glycosyltransferase/glycogen phosphorylase"/>
    <property type="match status" value="1"/>
</dbReference>
<accession>A0A835UA87</accession>
<dbReference type="PANTHER" id="PTHR11926">
    <property type="entry name" value="GLUCOSYL/GLUCURONOSYL TRANSFERASES"/>
    <property type="match status" value="1"/>
</dbReference>
<dbReference type="GO" id="GO:0080043">
    <property type="term" value="F:quercetin 3-O-glucosyltransferase activity"/>
    <property type="evidence" value="ECO:0007669"/>
    <property type="project" value="TreeGrafter"/>
</dbReference>
<dbReference type="EMBL" id="JADCNM010000014">
    <property type="protein sequence ID" value="KAG0453745.1"/>
    <property type="molecule type" value="Genomic_DNA"/>
</dbReference>
<organism evidence="3 4">
    <name type="scientific">Vanilla planifolia</name>
    <name type="common">Vanilla</name>
    <dbReference type="NCBI Taxonomy" id="51239"/>
    <lineage>
        <taxon>Eukaryota</taxon>
        <taxon>Viridiplantae</taxon>
        <taxon>Streptophyta</taxon>
        <taxon>Embryophyta</taxon>
        <taxon>Tracheophyta</taxon>
        <taxon>Spermatophyta</taxon>
        <taxon>Magnoliopsida</taxon>
        <taxon>Liliopsida</taxon>
        <taxon>Asparagales</taxon>
        <taxon>Orchidaceae</taxon>
        <taxon>Vanilloideae</taxon>
        <taxon>Vanilleae</taxon>
        <taxon>Vanilla</taxon>
    </lineage>
</organism>
<comment type="caution">
    <text evidence="3">The sequence shown here is derived from an EMBL/GenBank/DDBJ whole genome shotgun (WGS) entry which is preliminary data.</text>
</comment>
<gene>
    <name evidence="3" type="ORF">HPP92_025049</name>
</gene>
<evidence type="ECO:0000313" key="4">
    <source>
        <dbReference type="Proteomes" id="UP000639772"/>
    </source>
</evidence>
<proteinExistence type="inferred from homology"/>
<dbReference type="Gene3D" id="3.40.50.2000">
    <property type="entry name" value="Glycogen Phosphorylase B"/>
    <property type="match status" value="1"/>
</dbReference>
<evidence type="ECO:0000313" key="3">
    <source>
        <dbReference type="EMBL" id="KAG0453745.1"/>
    </source>
</evidence>
<dbReference type="InterPro" id="IPR002213">
    <property type="entry name" value="UDP_glucos_trans"/>
</dbReference>
<name>A0A835UA87_VANPL</name>
<comment type="similarity">
    <text evidence="1">Belongs to the UDP-glycosyltransferase family.</text>
</comment>
<evidence type="ECO:0000256" key="1">
    <source>
        <dbReference type="ARBA" id="ARBA00009995"/>
    </source>
</evidence>
<dbReference type="OrthoDB" id="5835829at2759"/>
<keyword evidence="2" id="KW-0808">Transferase</keyword>
<dbReference type="GO" id="GO:0080044">
    <property type="term" value="F:quercetin 7-O-glucosyltransferase activity"/>
    <property type="evidence" value="ECO:0007669"/>
    <property type="project" value="TreeGrafter"/>
</dbReference>
<dbReference type="Pfam" id="PF00201">
    <property type="entry name" value="UDPGT"/>
    <property type="match status" value="1"/>
</dbReference>
<evidence type="ECO:0000256" key="2">
    <source>
        <dbReference type="ARBA" id="ARBA00022679"/>
    </source>
</evidence>
<dbReference type="AlphaFoldDB" id="A0A835UA87"/>
<dbReference type="Proteomes" id="UP000639772">
    <property type="component" value="Unassembled WGS sequence"/>
</dbReference>
<reference evidence="3 4" key="1">
    <citation type="journal article" date="2020" name="Nat. Food">
        <title>A phased Vanilla planifolia genome enables genetic improvement of flavour and production.</title>
        <authorList>
            <person name="Hasing T."/>
            <person name="Tang H."/>
            <person name="Brym M."/>
            <person name="Khazi F."/>
            <person name="Huang T."/>
            <person name="Chambers A.H."/>
        </authorList>
    </citation>
    <scope>NUCLEOTIDE SEQUENCE [LARGE SCALE GENOMIC DNA]</scope>
    <source>
        <tissue evidence="3">Leaf</tissue>
    </source>
</reference>
<sequence length="176" mass="18582">MMLVNTFYELEPKSTARAIGPTVPSAYLDDRIPHDNTYALNLFPSSPSACKAWISAVPVGSGVYASFGSLAELSAEQITELAHGLWPPTAHSSGWSATQMGKLPRILRRRGGPAGIVVRWASQMEVLSSGAVGCFVTHCGWNSTTMEGWLWECHGGDAAGDGSADGRKVSGGCVGR</sequence>